<protein>
    <submittedName>
        <fullName evidence="1">Uncharacterized protein</fullName>
    </submittedName>
</protein>
<sequence>MVTVYTLLLSIKMSTSHTISYLLASNHIGSYVICKPCLVH</sequence>
<evidence type="ECO:0000313" key="1">
    <source>
        <dbReference type="EMBL" id="RHN69055.1"/>
    </source>
</evidence>
<dbReference type="Gramene" id="rna17482">
    <property type="protein sequence ID" value="RHN69055.1"/>
    <property type="gene ID" value="gene17482"/>
</dbReference>
<name>A0A396IYA5_MEDTR</name>
<gene>
    <name evidence="1" type="ORF">MtrunA17_Chr3g0120611</name>
</gene>
<organism evidence="1">
    <name type="scientific">Medicago truncatula</name>
    <name type="common">Barrel medic</name>
    <name type="synonym">Medicago tribuloides</name>
    <dbReference type="NCBI Taxonomy" id="3880"/>
    <lineage>
        <taxon>Eukaryota</taxon>
        <taxon>Viridiplantae</taxon>
        <taxon>Streptophyta</taxon>
        <taxon>Embryophyta</taxon>
        <taxon>Tracheophyta</taxon>
        <taxon>Spermatophyta</taxon>
        <taxon>Magnoliopsida</taxon>
        <taxon>eudicotyledons</taxon>
        <taxon>Gunneridae</taxon>
        <taxon>Pentapetalae</taxon>
        <taxon>rosids</taxon>
        <taxon>fabids</taxon>
        <taxon>Fabales</taxon>
        <taxon>Fabaceae</taxon>
        <taxon>Papilionoideae</taxon>
        <taxon>50 kb inversion clade</taxon>
        <taxon>NPAAA clade</taxon>
        <taxon>Hologalegina</taxon>
        <taxon>IRL clade</taxon>
        <taxon>Trifolieae</taxon>
        <taxon>Medicago</taxon>
    </lineage>
</organism>
<reference evidence="1" key="1">
    <citation type="journal article" date="2018" name="Nat. Plants">
        <title>Whole-genome landscape of Medicago truncatula symbiotic genes.</title>
        <authorList>
            <person name="Pecrix Y."/>
            <person name="Gamas P."/>
            <person name="Carrere S."/>
        </authorList>
    </citation>
    <scope>NUCLEOTIDE SEQUENCE</scope>
    <source>
        <tissue evidence="1">Leaves</tissue>
    </source>
</reference>
<dbReference type="EMBL" id="PSQE01000003">
    <property type="protein sequence ID" value="RHN69055.1"/>
    <property type="molecule type" value="Genomic_DNA"/>
</dbReference>
<dbReference type="Proteomes" id="UP000265566">
    <property type="component" value="Chromosome 3"/>
</dbReference>
<comment type="caution">
    <text evidence="1">The sequence shown here is derived from an EMBL/GenBank/DDBJ whole genome shotgun (WGS) entry which is preliminary data.</text>
</comment>
<proteinExistence type="predicted"/>
<dbReference type="AlphaFoldDB" id="A0A396IYA5"/>
<accession>A0A396IYA5</accession>